<dbReference type="Proteomes" id="UP000260828">
    <property type="component" value="Unassembled WGS sequence"/>
</dbReference>
<dbReference type="AlphaFoldDB" id="A0A174QLM9"/>
<dbReference type="GeneID" id="63973797"/>
<organism evidence="1 3">
    <name type="scientific">Anaerotruncus colihominis</name>
    <dbReference type="NCBI Taxonomy" id="169435"/>
    <lineage>
        <taxon>Bacteria</taxon>
        <taxon>Bacillati</taxon>
        <taxon>Bacillota</taxon>
        <taxon>Clostridia</taxon>
        <taxon>Eubacteriales</taxon>
        <taxon>Oscillospiraceae</taxon>
        <taxon>Anaerotruncus</taxon>
    </lineage>
</organism>
<dbReference type="Proteomes" id="UP000095765">
    <property type="component" value="Unassembled WGS sequence"/>
</dbReference>
<sequence>MAREKIKFALRIAPETQQLVKELCERDNCQSQNEFIEKAIRFYAGYVSGKEATAYLPPALVAAMRGTVQDSENRIARLLFKLAVEVNMMMNVLAAGMEISDEDLKTLRARSVREVKQTNGRISFKDAIDYQRGVE</sequence>
<evidence type="ECO:0008006" key="5">
    <source>
        <dbReference type="Google" id="ProtNLM"/>
    </source>
</evidence>
<protein>
    <recommendedName>
        <fullName evidence="5">Ribbon-helix-helix protein CopG domain-containing protein</fullName>
    </recommendedName>
</protein>
<dbReference type="EMBL" id="QVME01000005">
    <property type="protein sequence ID" value="RGE67387.1"/>
    <property type="molecule type" value="Genomic_DNA"/>
</dbReference>
<accession>A0A174QLM9</accession>
<evidence type="ECO:0000313" key="2">
    <source>
        <dbReference type="EMBL" id="RGE67387.1"/>
    </source>
</evidence>
<name>A0A174QLM9_9FIRM</name>
<dbReference type="OrthoDB" id="1734420at2"/>
<reference evidence="1 3" key="1">
    <citation type="submission" date="2015-09" db="EMBL/GenBank/DDBJ databases">
        <authorList>
            <consortium name="Pathogen Informatics"/>
        </authorList>
    </citation>
    <scope>NUCLEOTIDE SEQUENCE [LARGE SCALE GENOMIC DNA]</scope>
    <source>
        <strain evidence="1 3">2789STDY5834939</strain>
    </source>
</reference>
<evidence type="ECO:0000313" key="3">
    <source>
        <dbReference type="Proteomes" id="UP000095765"/>
    </source>
</evidence>
<reference evidence="2 4" key="2">
    <citation type="submission" date="2018-08" db="EMBL/GenBank/DDBJ databases">
        <title>A genome reference for cultivated species of the human gut microbiota.</title>
        <authorList>
            <person name="Zou Y."/>
            <person name="Xue W."/>
            <person name="Luo G."/>
        </authorList>
    </citation>
    <scope>NUCLEOTIDE SEQUENCE [LARGE SCALE GENOMIC DNA]</scope>
    <source>
        <strain evidence="2 4">TF05-12AC</strain>
    </source>
</reference>
<evidence type="ECO:0000313" key="4">
    <source>
        <dbReference type="Proteomes" id="UP000260828"/>
    </source>
</evidence>
<dbReference type="RefSeq" id="WP_006876451.1">
    <property type="nucleotide sequence ID" value="NZ_CABIWA010000008.1"/>
</dbReference>
<gene>
    <name evidence="2" type="ORF">DXC40_11365</name>
    <name evidence="1" type="ORF">ERS852551_01687</name>
</gene>
<evidence type="ECO:0000313" key="1">
    <source>
        <dbReference type="EMBL" id="CUP71089.1"/>
    </source>
</evidence>
<proteinExistence type="predicted"/>
<dbReference type="EMBL" id="CZBE01000010">
    <property type="protein sequence ID" value="CUP71089.1"/>
    <property type="molecule type" value="Genomic_DNA"/>
</dbReference>